<gene>
    <name evidence="1" type="ORF">GCM10007914_34410</name>
</gene>
<comment type="caution">
    <text evidence="1">The sequence shown here is derived from an EMBL/GenBank/DDBJ whole genome shotgun (WGS) entry which is preliminary data.</text>
</comment>
<reference evidence="1" key="1">
    <citation type="journal article" date="2014" name="Int. J. Syst. Evol. Microbiol.">
        <title>Complete genome sequence of Corynebacterium casei LMG S-19264T (=DSM 44701T), isolated from a smear-ripened cheese.</title>
        <authorList>
            <consortium name="US DOE Joint Genome Institute (JGI-PGF)"/>
            <person name="Walter F."/>
            <person name="Albersmeier A."/>
            <person name="Kalinowski J."/>
            <person name="Ruckert C."/>
        </authorList>
    </citation>
    <scope>NUCLEOTIDE SEQUENCE</scope>
    <source>
        <strain evidence="1">NBRC 103034</strain>
    </source>
</reference>
<dbReference type="EMBL" id="BSNE01000020">
    <property type="protein sequence ID" value="GLQ04560.1"/>
    <property type="molecule type" value="Genomic_DNA"/>
</dbReference>
<proteinExistence type="predicted"/>
<reference evidence="1" key="2">
    <citation type="submission" date="2023-01" db="EMBL/GenBank/DDBJ databases">
        <title>Draft genome sequence of Pseudoalteromonas tetraodonis strain NBRC 103034.</title>
        <authorList>
            <person name="Sun Q."/>
            <person name="Mori K."/>
        </authorList>
    </citation>
    <scope>NUCLEOTIDE SEQUENCE</scope>
    <source>
        <strain evidence="1">NBRC 103034</strain>
    </source>
</reference>
<organism evidence="1 2">
    <name type="scientific">Pseudoalteromonas tetraodonis GFC</name>
    <dbReference type="NCBI Taxonomy" id="1315271"/>
    <lineage>
        <taxon>Bacteria</taxon>
        <taxon>Pseudomonadati</taxon>
        <taxon>Pseudomonadota</taxon>
        <taxon>Gammaproteobacteria</taxon>
        <taxon>Alteromonadales</taxon>
        <taxon>Pseudoalteromonadaceae</taxon>
        <taxon>Pseudoalteromonas</taxon>
    </lineage>
</organism>
<keyword evidence="2" id="KW-1185">Reference proteome</keyword>
<sequence length="53" mass="5654">MSLHPAHGSVINEVRKAKEQGSGHLLFTQISVKKADKAENLMLPLAAATISTL</sequence>
<name>A0AA37S721_9GAMM</name>
<accession>A0AA37S721</accession>
<dbReference type="RefSeq" id="WP_013463108.1">
    <property type="nucleotide sequence ID" value="NZ_BJXY01000030.1"/>
</dbReference>
<dbReference type="Proteomes" id="UP001161408">
    <property type="component" value="Unassembled WGS sequence"/>
</dbReference>
<evidence type="ECO:0000313" key="2">
    <source>
        <dbReference type="Proteomes" id="UP001161408"/>
    </source>
</evidence>
<dbReference type="AlphaFoldDB" id="A0AA37S721"/>
<protein>
    <submittedName>
        <fullName evidence="1">Uncharacterized protein</fullName>
    </submittedName>
</protein>
<dbReference type="GeneID" id="99694194"/>
<evidence type="ECO:0000313" key="1">
    <source>
        <dbReference type="EMBL" id="GLQ04560.1"/>
    </source>
</evidence>